<dbReference type="KEGG" id="moo:BWL13_01481"/>
<evidence type="ECO:0000313" key="3">
    <source>
        <dbReference type="Proteomes" id="UP000024001"/>
    </source>
</evidence>
<dbReference type="AlphaFoldDB" id="A0A031FZX9"/>
<dbReference type="EMBL" id="JFYO01000001">
    <property type="protein sequence ID" value="EZP29822.1"/>
    <property type="molecule type" value="Genomic_DNA"/>
</dbReference>
<feature type="domain" description="DUF6993" evidence="1">
    <location>
        <begin position="2"/>
        <end position="85"/>
    </location>
</feature>
<gene>
    <name evidence="2" type="ORF">BW34_00448</name>
</gene>
<accession>A0A031FZX9</accession>
<keyword evidence="2" id="KW-0645">Protease</keyword>
<name>A0A031FZX9_9MICO</name>
<dbReference type="OrthoDB" id="5125712at2"/>
<dbReference type="Proteomes" id="UP000024001">
    <property type="component" value="Unassembled WGS sequence"/>
</dbReference>
<evidence type="ECO:0000313" key="2">
    <source>
        <dbReference type="EMBL" id="EZP29822.1"/>
    </source>
</evidence>
<keyword evidence="2" id="KW-0378">Hydrolase</keyword>
<dbReference type="InterPro" id="IPR054262">
    <property type="entry name" value="DUF6993"/>
</dbReference>
<reference evidence="2 3" key="1">
    <citation type="submission" date="2014-03" db="EMBL/GenBank/DDBJ databases">
        <title>Draft Genome Sequences of 13 Willow Endophytes.</title>
        <authorList>
            <person name="Gan H.Y."/>
            <person name="Gan H.M."/>
            <person name="Savka M.A."/>
            <person name="Hudson A.O."/>
        </authorList>
    </citation>
    <scope>NUCLEOTIDE SEQUENCE [LARGE SCALE GENOMIC DNA]</scope>
    <source>
        <strain evidence="2 3">RIT293</strain>
    </source>
</reference>
<keyword evidence="3" id="KW-1185">Reference proteome</keyword>
<protein>
    <submittedName>
        <fullName evidence="2">Leucyl aminopeptidase</fullName>
    </submittedName>
</protein>
<evidence type="ECO:0000259" key="1">
    <source>
        <dbReference type="Pfam" id="PF22504"/>
    </source>
</evidence>
<dbReference type="PATRIC" id="fig|273677.3.peg.437"/>
<keyword evidence="2" id="KW-0031">Aminopeptidase</keyword>
<dbReference type="Pfam" id="PF22504">
    <property type="entry name" value="DUF6993"/>
    <property type="match status" value="1"/>
</dbReference>
<sequence>MEAVWKDSTSVKGRDYVDALVAAGFAKEEMQVTDDTTSIGDPADSVQFSVRVGAECLVGQVGPSVPTPTSLVMPGLAEGKCLVGKTRSIDW</sequence>
<dbReference type="GO" id="GO:0004177">
    <property type="term" value="F:aminopeptidase activity"/>
    <property type="evidence" value="ECO:0007669"/>
    <property type="project" value="UniProtKB-KW"/>
</dbReference>
<comment type="caution">
    <text evidence="2">The sequence shown here is derived from an EMBL/GenBank/DDBJ whole genome shotgun (WGS) entry which is preliminary data.</text>
</comment>
<organism evidence="2 3">
    <name type="scientific">Microbacterium oleivorans</name>
    <dbReference type="NCBI Taxonomy" id="273677"/>
    <lineage>
        <taxon>Bacteria</taxon>
        <taxon>Bacillati</taxon>
        <taxon>Actinomycetota</taxon>
        <taxon>Actinomycetes</taxon>
        <taxon>Micrococcales</taxon>
        <taxon>Microbacteriaceae</taxon>
        <taxon>Microbacterium</taxon>
    </lineage>
</organism>
<proteinExistence type="predicted"/>